<sequence length="167" mass="18730">MKLNVSNSQRRETQACLHPRRDSRCGTVLICTLVCLLVASSLVLVNVATAVRAQREIRQRHQVLQTEWLLEAGIRRAVKSIEASAGYAGETWIPEPESLEFAEAQVTIRVERLERDEDEDFDWHEVTAVATLCRSVATPAMRIATRTQKSDTLEVSTSKPSPITDNE</sequence>
<organism evidence="3 4">
    <name type="scientific">Novipirellula galeiformis</name>
    <dbReference type="NCBI Taxonomy" id="2528004"/>
    <lineage>
        <taxon>Bacteria</taxon>
        <taxon>Pseudomonadati</taxon>
        <taxon>Planctomycetota</taxon>
        <taxon>Planctomycetia</taxon>
        <taxon>Pirellulales</taxon>
        <taxon>Pirellulaceae</taxon>
        <taxon>Novipirellula</taxon>
    </lineage>
</organism>
<keyword evidence="2" id="KW-0472">Membrane</keyword>
<evidence type="ECO:0000256" key="2">
    <source>
        <dbReference type="SAM" id="Phobius"/>
    </source>
</evidence>
<feature type="region of interest" description="Disordered" evidence="1">
    <location>
        <begin position="147"/>
        <end position="167"/>
    </location>
</feature>
<keyword evidence="2" id="KW-1133">Transmembrane helix</keyword>
<feature type="compositionally biased region" description="Polar residues" evidence="1">
    <location>
        <begin position="153"/>
        <end position="167"/>
    </location>
</feature>
<evidence type="ECO:0000256" key="1">
    <source>
        <dbReference type="SAM" id="MobiDB-lite"/>
    </source>
</evidence>
<dbReference type="Proteomes" id="UP000316304">
    <property type="component" value="Unassembled WGS sequence"/>
</dbReference>
<proteinExistence type="predicted"/>
<protein>
    <submittedName>
        <fullName evidence="3">Uncharacterized protein</fullName>
    </submittedName>
</protein>
<evidence type="ECO:0000313" key="3">
    <source>
        <dbReference type="EMBL" id="TWU24936.1"/>
    </source>
</evidence>
<keyword evidence="2" id="KW-0812">Transmembrane</keyword>
<gene>
    <name evidence="3" type="ORF">Pla52o_12330</name>
</gene>
<accession>A0A5C6CPF5</accession>
<reference evidence="3 4" key="1">
    <citation type="submission" date="2019-02" db="EMBL/GenBank/DDBJ databases">
        <title>Deep-cultivation of Planctomycetes and their phenomic and genomic characterization uncovers novel biology.</title>
        <authorList>
            <person name="Wiegand S."/>
            <person name="Jogler M."/>
            <person name="Boedeker C."/>
            <person name="Pinto D."/>
            <person name="Vollmers J."/>
            <person name="Rivas-Marin E."/>
            <person name="Kohn T."/>
            <person name="Peeters S.H."/>
            <person name="Heuer A."/>
            <person name="Rast P."/>
            <person name="Oberbeckmann S."/>
            <person name="Bunk B."/>
            <person name="Jeske O."/>
            <person name="Meyerdierks A."/>
            <person name="Storesund J.E."/>
            <person name="Kallscheuer N."/>
            <person name="Luecker S."/>
            <person name="Lage O.M."/>
            <person name="Pohl T."/>
            <person name="Merkel B.J."/>
            <person name="Hornburger P."/>
            <person name="Mueller R.-W."/>
            <person name="Bruemmer F."/>
            <person name="Labrenz M."/>
            <person name="Spormann A.M."/>
            <person name="Op Den Camp H."/>
            <person name="Overmann J."/>
            <person name="Amann R."/>
            <person name="Jetten M.S.M."/>
            <person name="Mascher T."/>
            <person name="Medema M.H."/>
            <person name="Devos D.P."/>
            <person name="Kaster A.-K."/>
            <person name="Ovreas L."/>
            <person name="Rohde M."/>
            <person name="Galperin M.Y."/>
            <person name="Jogler C."/>
        </authorList>
    </citation>
    <scope>NUCLEOTIDE SEQUENCE [LARGE SCALE GENOMIC DNA]</scope>
    <source>
        <strain evidence="3 4">Pla52o</strain>
    </source>
</reference>
<dbReference type="AlphaFoldDB" id="A0A5C6CPF5"/>
<feature type="transmembrane region" description="Helical" evidence="2">
    <location>
        <begin position="27"/>
        <end position="51"/>
    </location>
</feature>
<dbReference type="EMBL" id="SJPT01000002">
    <property type="protein sequence ID" value="TWU24936.1"/>
    <property type="molecule type" value="Genomic_DNA"/>
</dbReference>
<name>A0A5C6CPF5_9BACT</name>
<keyword evidence="4" id="KW-1185">Reference proteome</keyword>
<evidence type="ECO:0000313" key="4">
    <source>
        <dbReference type="Proteomes" id="UP000316304"/>
    </source>
</evidence>
<comment type="caution">
    <text evidence="3">The sequence shown here is derived from an EMBL/GenBank/DDBJ whole genome shotgun (WGS) entry which is preliminary data.</text>
</comment>